<dbReference type="Proteomes" id="UP000027222">
    <property type="component" value="Unassembled WGS sequence"/>
</dbReference>
<sequence length="378" mass="41862">MDTSEYQLHYEQPFVLTDYPTPIPSFSHHQSHADGCESYANSYVYAPTTPNVPAQNYQPSPIDALTSSLLTDELDLALSAATLSIDNDDTVALSTVFHTGTDPLPDTLFLSADGVGFYVHAQTILNSCPTSFAPFLPVPLSDQQCRNKIIQLDASSVELNVIMHTLYGTSPTAHSPDIETLVRAVDRMPTYALPPKSLIRPSTPLYDLLLAHGPLRPLEVYAMAAYHDLASLAITVSFHLLSYDLSNITDAMAERIGAVYLKKLLLLHVERFASLKSILLVPPHPHPPTKKCGFDDQRKLTRAWALANAYLAWEARPDFSSRTMHTALNPLVGTLTCEMCLQSLNHRIKDVLAQWASVKVKSFPPIFRFYVHHDVLPG</sequence>
<accession>A0A067TMC6</accession>
<evidence type="ECO:0008006" key="3">
    <source>
        <dbReference type="Google" id="ProtNLM"/>
    </source>
</evidence>
<dbReference type="OrthoDB" id="3265815at2759"/>
<reference evidence="2" key="1">
    <citation type="journal article" date="2014" name="Proc. Natl. Acad. Sci. U.S.A.">
        <title>Extensive sampling of basidiomycete genomes demonstrates inadequacy of the white-rot/brown-rot paradigm for wood decay fungi.</title>
        <authorList>
            <person name="Riley R."/>
            <person name="Salamov A.A."/>
            <person name="Brown D.W."/>
            <person name="Nagy L.G."/>
            <person name="Floudas D."/>
            <person name="Held B.W."/>
            <person name="Levasseur A."/>
            <person name="Lombard V."/>
            <person name="Morin E."/>
            <person name="Otillar R."/>
            <person name="Lindquist E.A."/>
            <person name="Sun H."/>
            <person name="LaButti K.M."/>
            <person name="Schmutz J."/>
            <person name="Jabbour D."/>
            <person name="Luo H."/>
            <person name="Baker S.E."/>
            <person name="Pisabarro A.G."/>
            <person name="Walton J.D."/>
            <person name="Blanchette R.A."/>
            <person name="Henrissat B."/>
            <person name="Martin F."/>
            <person name="Cullen D."/>
            <person name="Hibbett D.S."/>
            <person name="Grigoriev I.V."/>
        </authorList>
    </citation>
    <scope>NUCLEOTIDE SEQUENCE [LARGE SCALE GENOMIC DNA]</scope>
    <source>
        <strain evidence="2">CBS 339.88</strain>
    </source>
</reference>
<name>A0A067TMC6_GALM3</name>
<dbReference type="STRING" id="685588.A0A067TMC6"/>
<protein>
    <recommendedName>
        <fullName evidence="3">BTB domain-containing protein</fullName>
    </recommendedName>
</protein>
<organism evidence="1 2">
    <name type="scientific">Galerina marginata (strain CBS 339.88)</name>
    <dbReference type="NCBI Taxonomy" id="685588"/>
    <lineage>
        <taxon>Eukaryota</taxon>
        <taxon>Fungi</taxon>
        <taxon>Dikarya</taxon>
        <taxon>Basidiomycota</taxon>
        <taxon>Agaricomycotina</taxon>
        <taxon>Agaricomycetes</taxon>
        <taxon>Agaricomycetidae</taxon>
        <taxon>Agaricales</taxon>
        <taxon>Agaricineae</taxon>
        <taxon>Strophariaceae</taxon>
        <taxon>Galerina</taxon>
    </lineage>
</organism>
<gene>
    <name evidence="1" type="ORF">GALMADRAFT_237208</name>
</gene>
<dbReference type="AlphaFoldDB" id="A0A067TMC6"/>
<evidence type="ECO:0000313" key="2">
    <source>
        <dbReference type="Proteomes" id="UP000027222"/>
    </source>
</evidence>
<dbReference type="EMBL" id="KL142368">
    <property type="protein sequence ID" value="KDR84380.1"/>
    <property type="molecule type" value="Genomic_DNA"/>
</dbReference>
<evidence type="ECO:0000313" key="1">
    <source>
        <dbReference type="EMBL" id="KDR84380.1"/>
    </source>
</evidence>
<dbReference type="HOGENOM" id="CLU_051530_2_1_1"/>
<keyword evidence="2" id="KW-1185">Reference proteome</keyword>
<proteinExistence type="predicted"/>